<keyword evidence="9" id="KW-1185">Reference proteome</keyword>
<dbReference type="PANTHER" id="PTHR12982:SF0">
    <property type="entry name" value="PHOSPHATIDYLINOSITOL N-ACETYLGLUCOSAMINYLTRANSFERASE SUBUNIT C"/>
    <property type="match status" value="1"/>
</dbReference>
<comment type="pathway">
    <text evidence="2">Glycolipid biosynthesis; glycosylphosphatidylinositol-anchor biosynthesis.</text>
</comment>
<keyword evidence="5" id="KW-0812">Transmembrane</keyword>
<dbReference type="InterPro" id="IPR009450">
    <property type="entry name" value="Plno_GlcNAc_GPI2"/>
</dbReference>
<evidence type="ECO:0000256" key="1">
    <source>
        <dbReference type="ARBA" id="ARBA00004141"/>
    </source>
</evidence>
<protein>
    <submittedName>
        <fullName evidence="8">Uncharacterized protein</fullName>
    </submittedName>
</protein>
<dbReference type="GO" id="GO:0006506">
    <property type="term" value="P:GPI anchor biosynthetic process"/>
    <property type="evidence" value="ECO:0007669"/>
    <property type="project" value="UniProtKB-UniPathway"/>
</dbReference>
<dbReference type="FunCoup" id="A0A409YV66">
    <property type="interactions" value="261"/>
</dbReference>
<dbReference type="EMBL" id="NHTK01000564">
    <property type="protein sequence ID" value="PPR06890.1"/>
    <property type="molecule type" value="Genomic_DNA"/>
</dbReference>
<dbReference type="Proteomes" id="UP000284842">
    <property type="component" value="Unassembled WGS sequence"/>
</dbReference>
<name>A0A409YV66_9AGAR</name>
<dbReference type="PANTHER" id="PTHR12982">
    <property type="entry name" value="PHOSPHATIDYLINOSITOL GLYCAN, CLASS C"/>
    <property type="match status" value="1"/>
</dbReference>
<dbReference type="AlphaFoldDB" id="A0A409YV66"/>
<dbReference type="GO" id="GO:0000506">
    <property type="term" value="C:glycosylphosphatidylinositol-N-acetylglucosaminyltransferase (GPI-GnT) complex"/>
    <property type="evidence" value="ECO:0007669"/>
    <property type="project" value="TreeGrafter"/>
</dbReference>
<keyword evidence="4" id="KW-0337">GPI-anchor biosynthesis</keyword>
<comment type="subcellular location">
    <subcellularLocation>
        <location evidence="1">Membrane</location>
        <topology evidence="1">Multi-pass membrane protein</topology>
    </subcellularLocation>
</comment>
<accession>A0A409YV66</accession>
<evidence type="ECO:0000256" key="6">
    <source>
        <dbReference type="ARBA" id="ARBA00022989"/>
    </source>
</evidence>
<evidence type="ECO:0000256" key="7">
    <source>
        <dbReference type="ARBA" id="ARBA00023136"/>
    </source>
</evidence>
<organism evidence="8 9">
    <name type="scientific">Panaeolus cyanescens</name>
    <dbReference type="NCBI Taxonomy" id="181874"/>
    <lineage>
        <taxon>Eukaryota</taxon>
        <taxon>Fungi</taxon>
        <taxon>Dikarya</taxon>
        <taxon>Basidiomycota</taxon>
        <taxon>Agaricomycotina</taxon>
        <taxon>Agaricomycetes</taxon>
        <taxon>Agaricomycetidae</taxon>
        <taxon>Agaricales</taxon>
        <taxon>Agaricineae</taxon>
        <taxon>Galeropsidaceae</taxon>
        <taxon>Panaeolus</taxon>
    </lineage>
</organism>
<dbReference type="UniPathway" id="UPA00196"/>
<gene>
    <name evidence="8" type="ORF">CVT24_011580</name>
</gene>
<evidence type="ECO:0000256" key="2">
    <source>
        <dbReference type="ARBA" id="ARBA00004687"/>
    </source>
</evidence>
<evidence type="ECO:0000256" key="3">
    <source>
        <dbReference type="ARBA" id="ARBA00008321"/>
    </source>
</evidence>
<evidence type="ECO:0000313" key="9">
    <source>
        <dbReference type="Proteomes" id="UP000284842"/>
    </source>
</evidence>
<comment type="similarity">
    <text evidence="3">Belongs to the PIGC family.</text>
</comment>
<keyword evidence="7" id="KW-0472">Membrane</keyword>
<evidence type="ECO:0000256" key="5">
    <source>
        <dbReference type="ARBA" id="ARBA00022692"/>
    </source>
</evidence>
<evidence type="ECO:0000256" key="4">
    <source>
        <dbReference type="ARBA" id="ARBA00022502"/>
    </source>
</evidence>
<dbReference type="OrthoDB" id="196709at2759"/>
<comment type="caution">
    <text evidence="8">The sequence shown here is derived from an EMBL/GenBank/DDBJ whole genome shotgun (WGS) entry which is preliminary data.</text>
</comment>
<dbReference type="InParanoid" id="A0A409YV66"/>
<keyword evidence="6" id="KW-1133">Transmembrane helix</keyword>
<dbReference type="STRING" id="181874.A0A409YV66"/>
<reference evidence="8 9" key="1">
    <citation type="journal article" date="2018" name="Evol. Lett.">
        <title>Horizontal gene cluster transfer increased hallucinogenic mushroom diversity.</title>
        <authorList>
            <person name="Reynolds H.T."/>
            <person name="Vijayakumar V."/>
            <person name="Gluck-Thaler E."/>
            <person name="Korotkin H.B."/>
            <person name="Matheny P.B."/>
            <person name="Slot J.C."/>
        </authorList>
    </citation>
    <scope>NUCLEOTIDE SEQUENCE [LARGE SCALE GENOMIC DNA]</scope>
    <source>
        <strain evidence="8 9">2629</strain>
    </source>
</reference>
<proteinExistence type="inferred from homology"/>
<sequence length="217" mass="24153">MHLNEDTYQWEKVLWKRHAYPDNYVPPKQFLASLQRNHEREATVNHLKAFKSSIMMFLTLMSLSPVLRTLTAATSSDSVWALAAVLFLLSALLADYRATKPQSGLHEGGFSIRGVGFSVINRCLSLRSYAILDPLIRTVSSPTLQITVDISNCVALDHRRSMDLGCLARSQPLPHRHVAVCLHLIFCNLDSAGHPDMGTTVQEVGLSSPMPKAKEPF</sequence>
<dbReference type="Pfam" id="PF06432">
    <property type="entry name" value="GPI2"/>
    <property type="match status" value="2"/>
</dbReference>
<evidence type="ECO:0000313" key="8">
    <source>
        <dbReference type="EMBL" id="PPR06890.1"/>
    </source>
</evidence>